<dbReference type="InterPro" id="IPR000873">
    <property type="entry name" value="AMP-dep_synth/lig_dom"/>
</dbReference>
<dbReference type="Gene3D" id="3.40.50.12780">
    <property type="entry name" value="N-terminal domain of ligase-like"/>
    <property type="match status" value="1"/>
</dbReference>
<dbReference type="PANTHER" id="PTHR24096:SF149">
    <property type="entry name" value="AMP-BINDING DOMAIN-CONTAINING PROTEIN-RELATED"/>
    <property type="match status" value="1"/>
</dbReference>
<dbReference type="SUPFAM" id="SSF56801">
    <property type="entry name" value="Acetyl-CoA synthetase-like"/>
    <property type="match status" value="1"/>
</dbReference>
<dbReference type="InterPro" id="IPR020845">
    <property type="entry name" value="AMP-binding_CS"/>
</dbReference>
<dbReference type="InterPro" id="IPR045851">
    <property type="entry name" value="AMP-bd_C_sf"/>
</dbReference>
<evidence type="ECO:0000259" key="3">
    <source>
        <dbReference type="Pfam" id="PF00501"/>
    </source>
</evidence>
<dbReference type="RefSeq" id="WP_167476680.1">
    <property type="nucleotide sequence ID" value="NZ_CP046172.1"/>
</dbReference>
<dbReference type="Pfam" id="PF00501">
    <property type="entry name" value="AMP-binding"/>
    <property type="match status" value="1"/>
</dbReference>
<evidence type="ECO:0000313" key="5">
    <source>
        <dbReference type="EMBL" id="QIS14243.1"/>
    </source>
</evidence>
<dbReference type="Proteomes" id="UP000503540">
    <property type="component" value="Chromosome"/>
</dbReference>
<dbReference type="EMBL" id="CP046172">
    <property type="protein sequence ID" value="QIS14243.1"/>
    <property type="molecule type" value="Genomic_DNA"/>
</dbReference>
<feature type="domain" description="AMP-dependent synthetase/ligase" evidence="3">
    <location>
        <begin position="17"/>
        <end position="371"/>
    </location>
</feature>
<organism evidence="5 6">
    <name type="scientific">Nocardia arthritidis</name>
    <dbReference type="NCBI Taxonomy" id="228602"/>
    <lineage>
        <taxon>Bacteria</taxon>
        <taxon>Bacillati</taxon>
        <taxon>Actinomycetota</taxon>
        <taxon>Actinomycetes</taxon>
        <taxon>Mycobacteriales</taxon>
        <taxon>Nocardiaceae</taxon>
        <taxon>Nocardia</taxon>
    </lineage>
</organism>
<dbReference type="InterPro" id="IPR025110">
    <property type="entry name" value="AMP-bd_C"/>
</dbReference>
<dbReference type="Pfam" id="PF13193">
    <property type="entry name" value="AMP-binding_C"/>
    <property type="match status" value="1"/>
</dbReference>
<dbReference type="AlphaFoldDB" id="A0A6G9YMU4"/>
<comment type="similarity">
    <text evidence="1">Belongs to the ATP-dependent AMP-binding enzyme family.</text>
</comment>
<evidence type="ECO:0000256" key="2">
    <source>
        <dbReference type="ARBA" id="ARBA00022598"/>
    </source>
</evidence>
<sequence length="507" mass="54194">MMVSEGHYVDELLDVFAADPDRVVLHWRDEVFTAARCRELVYRTACALRDNGIGAGHTVALLTVTNSPATLLARYAGNLLGATVMHIGGVNAANPLDEVSVETQREVWERSGSAVLVTDADRRVHAGKVVAGTEGRLLGWGFADADIPDLLAGESDSPVEATTGGIATVVYTSGTTGLPKGVGRSFAALAMMIGGARQGGGRLVMMVTTPVTQSVSGMADGVLAGGGTLILRERFEAGDVLATIQRYRVNRLYLATPQLYLLVDHPDRGGADLSSLHEIYYGGCVAAPARLRQAVEAFGEVLAQVYGSTESWAIAGLTPEEHRRPELLHTVGKPVPFAELRICDPETRTVLAAGATGEVCLRSPMMMQGYWRAPELTERVLIDGWLHTGDIGYFDDDGYLHLVDRLSEMIKTNGVKIYPSEVEKSLLAYPGIAQAAVFGVADSDYVENIHAVVVPDGDGENLAERLKEHIAAELSAAHVPAVVRFCTELPLTDAGKPDKRALAAQAR</sequence>
<dbReference type="PANTHER" id="PTHR24096">
    <property type="entry name" value="LONG-CHAIN-FATTY-ACID--COA LIGASE"/>
    <property type="match status" value="1"/>
</dbReference>
<keyword evidence="6" id="KW-1185">Reference proteome</keyword>
<dbReference type="PROSITE" id="PS00455">
    <property type="entry name" value="AMP_BINDING"/>
    <property type="match status" value="1"/>
</dbReference>
<evidence type="ECO:0000259" key="4">
    <source>
        <dbReference type="Pfam" id="PF13193"/>
    </source>
</evidence>
<dbReference type="Gene3D" id="3.30.300.30">
    <property type="match status" value="1"/>
</dbReference>
<evidence type="ECO:0000256" key="1">
    <source>
        <dbReference type="ARBA" id="ARBA00006432"/>
    </source>
</evidence>
<protein>
    <submittedName>
        <fullName evidence="5">AMP-binding protein</fullName>
    </submittedName>
</protein>
<feature type="domain" description="AMP-binding enzyme C-terminal" evidence="4">
    <location>
        <begin position="421"/>
        <end position="496"/>
    </location>
</feature>
<name>A0A6G9YMU4_9NOCA</name>
<dbReference type="KEGG" id="nah:F5544_32020"/>
<dbReference type="CDD" id="cd04433">
    <property type="entry name" value="AFD_class_I"/>
    <property type="match status" value="1"/>
</dbReference>
<proteinExistence type="inferred from homology"/>
<dbReference type="InterPro" id="IPR042099">
    <property type="entry name" value="ANL_N_sf"/>
</dbReference>
<evidence type="ECO:0000313" key="6">
    <source>
        <dbReference type="Proteomes" id="UP000503540"/>
    </source>
</evidence>
<reference evidence="5 6" key="1">
    <citation type="journal article" date="2019" name="ACS Chem. Biol.">
        <title>Identification and Mobilization of a Cryptic Antibiotic Biosynthesis Gene Locus from a Human-Pathogenic Nocardia Isolate.</title>
        <authorList>
            <person name="Herisse M."/>
            <person name="Ishida K."/>
            <person name="Porter J.L."/>
            <person name="Howden B."/>
            <person name="Hertweck C."/>
            <person name="Stinear T.P."/>
            <person name="Pidot S.J."/>
        </authorList>
    </citation>
    <scope>NUCLEOTIDE SEQUENCE [LARGE SCALE GENOMIC DNA]</scope>
    <source>
        <strain evidence="5 6">AUSMDU00012717</strain>
    </source>
</reference>
<keyword evidence="2" id="KW-0436">Ligase</keyword>
<gene>
    <name evidence="5" type="ORF">F5544_32020</name>
</gene>
<accession>A0A6G9YMU4</accession>
<dbReference type="GO" id="GO:0016405">
    <property type="term" value="F:CoA-ligase activity"/>
    <property type="evidence" value="ECO:0007669"/>
    <property type="project" value="TreeGrafter"/>
</dbReference>